<keyword evidence="2" id="KW-0732">Signal</keyword>
<feature type="signal peptide" evidence="2">
    <location>
        <begin position="1"/>
        <end position="21"/>
    </location>
</feature>
<reference evidence="3 4" key="1">
    <citation type="submission" date="2016-10" db="EMBL/GenBank/DDBJ databases">
        <authorList>
            <person name="de Groot N.N."/>
        </authorList>
    </citation>
    <scope>NUCLEOTIDE SEQUENCE [LARGE SCALE GENOMIC DNA]</scope>
    <source>
        <strain evidence="3 4">CCM7597</strain>
    </source>
</reference>
<keyword evidence="4" id="KW-1185">Reference proteome</keyword>
<protein>
    <recommendedName>
        <fullName evidence="5">Lipoprotein</fullName>
    </recommendedName>
</protein>
<dbReference type="EMBL" id="FNQR01000001">
    <property type="protein sequence ID" value="SDZ84254.1"/>
    <property type="molecule type" value="Genomic_DNA"/>
</dbReference>
<proteinExistence type="predicted"/>
<accession>A0A1H3WCZ6</accession>
<gene>
    <name evidence="3" type="ORF">SAMN05421743_101389</name>
</gene>
<name>A0A1H3WCZ6_9BACI</name>
<dbReference type="PROSITE" id="PS51257">
    <property type="entry name" value="PROKAR_LIPOPROTEIN"/>
    <property type="match status" value="1"/>
</dbReference>
<evidence type="ECO:0000256" key="2">
    <source>
        <dbReference type="SAM" id="SignalP"/>
    </source>
</evidence>
<dbReference type="RefSeq" id="WP_093041698.1">
    <property type="nucleotide sequence ID" value="NZ_FNQR01000001.1"/>
</dbReference>
<feature type="chain" id="PRO_5011456501" description="Lipoprotein" evidence="2">
    <location>
        <begin position="22"/>
        <end position="127"/>
    </location>
</feature>
<dbReference type="Proteomes" id="UP000198584">
    <property type="component" value="Unassembled WGS sequence"/>
</dbReference>
<feature type="region of interest" description="Disordered" evidence="1">
    <location>
        <begin position="66"/>
        <end position="86"/>
    </location>
</feature>
<evidence type="ECO:0008006" key="5">
    <source>
        <dbReference type="Google" id="ProtNLM"/>
    </source>
</evidence>
<dbReference type="AlphaFoldDB" id="A0A1H3WCZ6"/>
<evidence type="ECO:0000313" key="4">
    <source>
        <dbReference type="Proteomes" id="UP000198584"/>
    </source>
</evidence>
<evidence type="ECO:0000256" key="1">
    <source>
        <dbReference type="SAM" id="MobiDB-lite"/>
    </source>
</evidence>
<organism evidence="3 4">
    <name type="scientific">Thalassobacillus cyri</name>
    <dbReference type="NCBI Taxonomy" id="571932"/>
    <lineage>
        <taxon>Bacteria</taxon>
        <taxon>Bacillati</taxon>
        <taxon>Bacillota</taxon>
        <taxon>Bacilli</taxon>
        <taxon>Bacillales</taxon>
        <taxon>Bacillaceae</taxon>
        <taxon>Thalassobacillus</taxon>
    </lineage>
</organism>
<sequence>MKLRFLMLVIALLLTLFACQGQETINFQGKSDNWEVVYQVDIQSEDSESKSLEIRYIGEGKSPKEMDYTLDSVSGGGDGNDIPLNDGVYKSSPNSCSGCAVTGEDDKIKVTIDWQGKSEKITLSNQR</sequence>
<evidence type="ECO:0000313" key="3">
    <source>
        <dbReference type="EMBL" id="SDZ84254.1"/>
    </source>
</evidence>
<dbReference type="OrthoDB" id="1928231at2"/>